<feature type="transmembrane region" description="Helical" evidence="1">
    <location>
        <begin position="100"/>
        <end position="119"/>
    </location>
</feature>
<organism evidence="2 3">
    <name type="scientific">Arthrobacter ulcerisalmonis</name>
    <dbReference type="NCBI Taxonomy" id="2483813"/>
    <lineage>
        <taxon>Bacteria</taxon>
        <taxon>Bacillati</taxon>
        <taxon>Actinomycetota</taxon>
        <taxon>Actinomycetes</taxon>
        <taxon>Micrococcales</taxon>
        <taxon>Micrococcaceae</taxon>
        <taxon>Arthrobacter</taxon>
    </lineage>
</organism>
<dbReference type="Proteomes" id="UP000280861">
    <property type="component" value="Unassembled WGS sequence"/>
</dbReference>
<proteinExistence type="predicted"/>
<reference evidence="2 3" key="1">
    <citation type="submission" date="2018-11" db="EMBL/GenBank/DDBJ databases">
        <authorList>
            <person name="Criscuolo A."/>
        </authorList>
    </citation>
    <scope>NUCLEOTIDE SEQUENCE [LARGE SCALE GENOMIC DNA]</scope>
    <source>
        <strain evidence="2">AT11b</strain>
    </source>
</reference>
<feature type="transmembrane region" description="Helical" evidence="1">
    <location>
        <begin position="61"/>
        <end position="79"/>
    </location>
</feature>
<sequence>MTHESNARPNPLEAQQALDSVADSQRALAPFVRSPAWLYPTQGIAVALFIIGLVLFNSHSWAILALGTSIIIFCVLPVLQSARSRVIIDVYTHRGSRALGLLYLAGFAVLVIGALVVHALSGSEWAAYIAGLLALVLTLVCGPAMDKKLAASLGTPY</sequence>
<name>A0A3P5X6W2_9MICC</name>
<evidence type="ECO:0000313" key="2">
    <source>
        <dbReference type="EMBL" id="VDC30311.1"/>
    </source>
</evidence>
<keyword evidence="1" id="KW-0812">Transmembrane</keyword>
<dbReference type="Pfam" id="PF04246">
    <property type="entry name" value="RseC_MucC"/>
    <property type="match status" value="1"/>
</dbReference>
<protein>
    <submittedName>
        <fullName evidence="2">Positive regulator of sigma(E), RseC/MucC</fullName>
    </submittedName>
</protein>
<feature type="transmembrane region" description="Helical" evidence="1">
    <location>
        <begin position="125"/>
        <end position="145"/>
    </location>
</feature>
<evidence type="ECO:0000256" key="1">
    <source>
        <dbReference type="SAM" id="Phobius"/>
    </source>
</evidence>
<accession>A0A3P5X6W2</accession>
<evidence type="ECO:0000313" key="3">
    <source>
        <dbReference type="Proteomes" id="UP000280861"/>
    </source>
</evidence>
<keyword evidence="1" id="KW-0472">Membrane</keyword>
<keyword evidence="3" id="KW-1185">Reference proteome</keyword>
<keyword evidence="1" id="KW-1133">Transmembrane helix</keyword>
<feature type="transmembrane region" description="Helical" evidence="1">
    <location>
        <begin position="36"/>
        <end position="55"/>
    </location>
</feature>
<dbReference type="RefSeq" id="WP_124092592.1">
    <property type="nucleotide sequence ID" value="NZ_CBCRYA010000027.1"/>
</dbReference>
<dbReference type="AlphaFoldDB" id="A0A3P5X6W2"/>
<dbReference type="OrthoDB" id="4943319at2"/>
<dbReference type="EMBL" id="UXAU01000036">
    <property type="protein sequence ID" value="VDC30311.1"/>
    <property type="molecule type" value="Genomic_DNA"/>
</dbReference>
<gene>
    <name evidence="2" type="ORF">PSET11_02471</name>
</gene>